<dbReference type="EMBL" id="VUJU01002489">
    <property type="protein sequence ID" value="KAF0761106.1"/>
    <property type="molecule type" value="Genomic_DNA"/>
</dbReference>
<dbReference type="InterPro" id="IPR039999">
    <property type="entry name" value="LYAR"/>
</dbReference>
<keyword evidence="12" id="KW-1185">Reference proteome</keyword>
<evidence type="ECO:0000256" key="5">
    <source>
        <dbReference type="ARBA" id="ARBA00022833"/>
    </source>
</evidence>
<dbReference type="SUPFAM" id="SSF57667">
    <property type="entry name" value="beta-beta-alpha zinc fingers"/>
    <property type="match status" value="2"/>
</dbReference>
<keyword evidence="4 7" id="KW-0863">Zinc-finger</keyword>
<evidence type="ECO:0000313" key="12">
    <source>
        <dbReference type="Proteomes" id="UP000478052"/>
    </source>
</evidence>
<dbReference type="GO" id="GO:0000122">
    <property type="term" value="P:negative regulation of transcription by RNA polymerase II"/>
    <property type="evidence" value="ECO:0007669"/>
    <property type="project" value="TreeGrafter"/>
</dbReference>
<evidence type="ECO:0000256" key="4">
    <source>
        <dbReference type="ARBA" id="ARBA00022771"/>
    </source>
</evidence>
<keyword evidence="6" id="KW-0539">Nucleus</keyword>
<evidence type="ECO:0000256" key="1">
    <source>
        <dbReference type="ARBA" id="ARBA00004123"/>
    </source>
</evidence>
<protein>
    <submittedName>
        <fullName evidence="11">Cell growth-regulating nucleolar protein isoform X1</fullName>
    </submittedName>
</protein>
<reference evidence="11 12" key="1">
    <citation type="submission" date="2019-08" db="EMBL/GenBank/DDBJ databases">
        <title>Whole genome of Aphis craccivora.</title>
        <authorList>
            <person name="Voronova N.V."/>
            <person name="Shulinski R.S."/>
            <person name="Bandarenka Y.V."/>
            <person name="Zhorov D.G."/>
            <person name="Warner D."/>
        </authorList>
    </citation>
    <scope>NUCLEOTIDE SEQUENCE [LARGE SCALE GENOMIC DNA]</scope>
    <source>
        <strain evidence="11">180601</strain>
        <tissue evidence="11">Whole Body</tissue>
    </source>
</reference>
<feature type="non-terminal residue" evidence="11">
    <location>
        <position position="1"/>
    </location>
</feature>
<dbReference type="GO" id="GO:0008270">
    <property type="term" value="F:zinc ion binding"/>
    <property type="evidence" value="ECO:0007669"/>
    <property type="project" value="UniProtKB-KW"/>
</dbReference>
<evidence type="ECO:0000256" key="7">
    <source>
        <dbReference type="PROSITE-ProRule" id="PRU01145"/>
    </source>
</evidence>
<accession>A0A6G0YTU1</accession>
<comment type="subcellular location">
    <subcellularLocation>
        <location evidence="1">Nucleus</location>
    </subcellularLocation>
</comment>
<keyword evidence="5" id="KW-0862">Zinc</keyword>
<dbReference type="Pfam" id="PF25879">
    <property type="entry name" value="WHD_LYAR"/>
    <property type="match status" value="1"/>
</dbReference>
<feature type="region of interest" description="Disordered" evidence="8">
    <location>
        <begin position="160"/>
        <end position="254"/>
    </location>
</feature>
<sequence>VAKHIMVVFTCNNCGDSVNKPKVDKHIQYECKRKNFAVSFCCVDCLKDFNYETVRDHCQCVTEDQRYSAKGYVPKPSAEKGKRKQAGWVDIVQSVMNNKDLPNEQRQFLNIISKFDNVPRKKNKFQNFCFSTAPAYRKKGYIIDQVFDMIEAEYKAQLPQNSNEKPVDNKLNDLEKNDLTQKDSPGIKEKMNIKNDEMVTQLNGDNVTEEPLKKKKKKSKQSLDAGNNETETKLKENVEPQTAKKPKKNKNNDSIQELQEIEENNIIDSETIEKLNNNCKSEETPKKKKKSKKSLNAVNNETDIKTKDADLQPAKKMSLPEINYDTKDILDVKDKNSAEAQPSSLKKSKKNKIKSDIEVNNDTSHNVVSKTEDICIENGENGILYKKSELTMSKKEKKEMKKKIKYQQELETVSNGIIESDKEPILKKKKRKLINNEENEEPQQKIIKTGNFDVFIIAYLKRTPHLHMLSLSYIDITHLIEDVSQVPSVQSGRKFEWNEAINQVLQAKKNKPMSLSKVLKRVMSEFHSLNETTKSENDLEKIFLKKIRKMKNVKIENDKVKLVEC</sequence>
<dbReference type="Pfam" id="PF08790">
    <property type="entry name" value="zf-LYAR"/>
    <property type="match status" value="1"/>
</dbReference>
<name>A0A6G0YTU1_APHCR</name>
<dbReference type="PANTHER" id="PTHR13100:SF10">
    <property type="entry name" value="CELL GROWTH-REGULATING NUCLEOLAR PROTEIN"/>
    <property type="match status" value="1"/>
</dbReference>
<organism evidence="11 12">
    <name type="scientific">Aphis craccivora</name>
    <name type="common">Cowpea aphid</name>
    <dbReference type="NCBI Taxonomy" id="307492"/>
    <lineage>
        <taxon>Eukaryota</taxon>
        <taxon>Metazoa</taxon>
        <taxon>Ecdysozoa</taxon>
        <taxon>Arthropoda</taxon>
        <taxon>Hexapoda</taxon>
        <taxon>Insecta</taxon>
        <taxon>Pterygota</taxon>
        <taxon>Neoptera</taxon>
        <taxon>Paraneoptera</taxon>
        <taxon>Hemiptera</taxon>
        <taxon>Sternorrhyncha</taxon>
        <taxon>Aphidomorpha</taxon>
        <taxon>Aphidoidea</taxon>
        <taxon>Aphididae</taxon>
        <taxon>Aphidini</taxon>
        <taxon>Aphis</taxon>
        <taxon>Aphis</taxon>
    </lineage>
</organism>
<feature type="domain" description="Zinc finger C2H2 LYAR-type" evidence="9">
    <location>
        <begin position="40"/>
        <end position="67"/>
    </location>
</feature>
<feature type="region of interest" description="Disordered" evidence="8">
    <location>
        <begin position="278"/>
        <end position="352"/>
    </location>
</feature>
<evidence type="ECO:0000256" key="3">
    <source>
        <dbReference type="ARBA" id="ARBA00022737"/>
    </source>
</evidence>
<dbReference type="GO" id="GO:0003677">
    <property type="term" value="F:DNA binding"/>
    <property type="evidence" value="ECO:0007669"/>
    <property type="project" value="InterPro"/>
</dbReference>
<dbReference type="InterPro" id="IPR036236">
    <property type="entry name" value="Znf_C2H2_sf"/>
</dbReference>
<evidence type="ECO:0000256" key="8">
    <source>
        <dbReference type="SAM" id="MobiDB-lite"/>
    </source>
</evidence>
<dbReference type="Proteomes" id="UP000478052">
    <property type="component" value="Unassembled WGS sequence"/>
</dbReference>
<feature type="compositionally biased region" description="Basic and acidic residues" evidence="8">
    <location>
        <begin position="324"/>
        <end position="337"/>
    </location>
</feature>
<dbReference type="InterPro" id="IPR058719">
    <property type="entry name" value="WHD_LYAR"/>
</dbReference>
<dbReference type="InterPro" id="IPR014898">
    <property type="entry name" value="Znf_C2H2_LYAR"/>
</dbReference>
<evidence type="ECO:0000256" key="2">
    <source>
        <dbReference type="ARBA" id="ARBA00022723"/>
    </source>
</evidence>
<dbReference type="AlphaFoldDB" id="A0A6G0YTU1"/>
<keyword evidence="3" id="KW-0677">Repeat</keyword>
<dbReference type="PROSITE" id="PS51804">
    <property type="entry name" value="ZF_C2HC_LYAR"/>
    <property type="match status" value="2"/>
</dbReference>
<proteinExistence type="predicted"/>
<evidence type="ECO:0000256" key="6">
    <source>
        <dbReference type="ARBA" id="ARBA00023242"/>
    </source>
</evidence>
<keyword evidence="2" id="KW-0479">Metal-binding</keyword>
<gene>
    <name evidence="11" type="ORF">FWK35_00013158</name>
</gene>
<dbReference type="OrthoDB" id="21474at2759"/>
<evidence type="ECO:0000259" key="9">
    <source>
        <dbReference type="Pfam" id="PF08790"/>
    </source>
</evidence>
<evidence type="ECO:0000313" key="11">
    <source>
        <dbReference type="EMBL" id="KAF0761106.1"/>
    </source>
</evidence>
<feature type="domain" description="Cell growth-regulating nucleolar protein-like winged helix" evidence="10">
    <location>
        <begin position="493"/>
        <end position="563"/>
    </location>
</feature>
<dbReference type="GO" id="GO:0005730">
    <property type="term" value="C:nucleolus"/>
    <property type="evidence" value="ECO:0007669"/>
    <property type="project" value="TreeGrafter"/>
</dbReference>
<evidence type="ECO:0000259" key="10">
    <source>
        <dbReference type="Pfam" id="PF25879"/>
    </source>
</evidence>
<comment type="caution">
    <text evidence="11">The sequence shown here is derived from an EMBL/GenBank/DDBJ whole genome shotgun (WGS) entry which is preliminary data.</text>
</comment>
<dbReference type="PANTHER" id="PTHR13100">
    <property type="entry name" value="CELL GROWTH-REGULATING NUCLEOLAR PROTEIN LYAR"/>
    <property type="match status" value="1"/>
</dbReference>
<feature type="compositionally biased region" description="Basic and acidic residues" evidence="8">
    <location>
        <begin position="165"/>
        <end position="197"/>
    </location>
</feature>
<dbReference type="GO" id="GO:0006364">
    <property type="term" value="P:rRNA processing"/>
    <property type="evidence" value="ECO:0007669"/>
    <property type="project" value="TreeGrafter"/>
</dbReference>
<dbReference type="Gene3D" id="3.30.1490.490">
    <property type="match status" value="1"/>
</dbReference>